<dbReference type="Gene3D" id="3.40.710.10">
    <property type="entry name" value="DD-peptidase/beta-lactamase superfamily"/>
    <property type="match status" value="2"/>
</dbReference>
<dbReference type="PRINTS" id="PR00922">
    <property type="entry name" value="DADACBPTASE3"/>
</dbReference>
<dbReference type="SUPFAM" id="SSF56601">
    <property type="entry name" value="beta-lactamase/transpeptidase-like"/>
    <property type="match status" value="1"/>
</dbReference>
<dbReference type="EMBL" id="CBLX010000015">
    <property type="protein sequence ID" value="CDG40272.1"/>
    <property type="molecule type" value="Genomic_DNA"/>
</dbReference>
<feature type="signal peptide" evidence="3">
    <location>
        <begin position="1"/>
        <end position="21"/>
    </location>
</feature>
<dbReference type="PROSITE" id="PS51257">
    <property type="entry name" value="PROKAR_LIPOPROTEIN"/>
    <property type="match status" value="1"/>
</dbReference>
<proteinExistence type="inferred from homology"/>
<dbReference type="NCBIfam" id="TIGR00666">
    <property type="entry name" value="PBP4"/>
    <property type="match status" value="1"/>
</dbReference>
<name>A0A060QLE2_9PROT</name>
<keyword evidence="3" id="KW-0732">Signal</keyword>
<dbReference type="PANTHER" id="PTHR30023">
    <property type="entry name" value="D-ALANYL-D-ALANINE CARBOXYPEPTIDASE"/>
    <property type="match status" value="1"/>
</dbReference>
<dbReference type="GO" id="GO:0000270">
    <property type="term" value="P:peptidoglycan metabolic process"/>
    <property type="evidence" value="ECO:0007669"/>
    <property type="project" value="TreeGrafter"/>
</dbReference>
<dbReference type="AlphaFoldDB" id="A0A060QLE2"/>
<dbReference type="EC" id="3.4.16.4" evidence="4"/>
<reference evidence="4 5" key="2">
    <citation type="journal article" date="2014" name="PLoS ONE">
        <title>Evolution of mitochondria reconstructed from the energy metabolism of living bacteria.</title>
        <authorList>
            <person name="Degli Esposti M."/>
            <person name="Chouaia B."/>
            <person name="Comandatore F."/>
            <person name="Crotti E."/>
            <person name="Sassera D."/>
            <person name="Lievens P.M."/>
            <person name="Daffonchio D."/>
            <person name="Bandi C."/>
        </authorList>
    </citation>
    <scope>NUCLEOTIDE SEQUENCE [LARGE SCALE GENOMIC DNA]</scope>
    <source>
        <strain evidence="4 5">SF2.1</strain>
    </source>
</reference>
<dbReference type="PANTHER" id="PTHR30023:SF0">
    <property type="entry name" value="PENICILLIN-SENSITIVE CARBOXYPEPTIDASE A"/>
    <property type="match status" value="1"/>
</dbReference>
<evidence type="ECO:0000256" key="2">
    <source>
        <dbReference type="ARBA" id="ARBA00022801"/>
    </source>
</evidence>
<keyword evidence="4" id="KW-0645">Protease</keyword>
<protein>
    <submittedName>
        <fullName evidence="4">D-alanyl-D-alanine carboxypeptidase</fullName>
        <ecNumber evidence="4">3.4.16.4</ecNumber>
    </submittedName>
</protein>
<comment type="similarity">
    <text evidence="1">Belongs to the peptidase S13 family.</text>
</comment>
<gene>
    <name evidence="4" type="ORF">ASAP_2227</name>
</gene>
<dbReference type="GO" id="GO:0006508">
    <property type="term" value="P:proteolysis"/>
    <property type="evidence" value="ECO:0007669"/>
    <property type="project" value="InterPro"/>
</dbReference>
<accession>A0A060QLE2</accession>
<dbReference type="eggNOG" id="COG2027">
    <property type="taxonomic scope" value="Bacteria"/>
</dbReference>
<sequence>MLMRPALLFLASLASALGLSACVPAPGHDRLAARLAPLLAPMEARGARWGILVTDDTGRVLYARHEGQRFVPASNAKLFTTAAALVAYDTLTRPPYQLDTTLFLAPRNNGAPDLILRGAADPFLSAAPGCTQQCLTELADSAARAGLKHVQAVIGDDTLFADTRWGDGWSWNNLSTRYGTAISALTLDDNIASLIVMPGPVEGAPATVSAITPAYRVVNHVVTRRDAAEAPAITLLPDNDTERGSGTLTGTIKPGPTPLTVHSGIIDPAQLAARLLGDMLIARGVRVDETKARHRPEGEDAAPQDLPFVRLGVMPQRPLAIDIRHILKDSQNLHAELLLRRLGLLAGQGTVQAGLEEREKLLASSGVDFSRVSLADGSGMSPYDRATPRDIVSLLLWAQHQRWGGEWADDLPLAATDGTLSHRFESTAVAGRLHAKTGTLNGTHALSGYLVTASGRRLVVSILLNDVPEPLSVATAPARPLNDVAPRPAVGERPTDAIDRVVEALAAVE</sequence>
<dbReference type="GO" id="GO:0009002">
    <property type="term" value="F:serine-type D-Ala-D-Ala carboxypeptidase activity"/>
    <property type="evidence" value="ECO:0007669"/>
    <property type="project" value="UniProtKB-EC"/>
</dbReference>
<dbReference type="InterPro" id="IPR000667">
    <property type="entry name" value="Peptidase_S13"/>
</dbReference>
<feature type="chain" id="PRO_5001589318" evidence="3">
    <location>
        <begin position="22"/>
        <end position="509"/>
    </location>
</feature>
<reference evidence="4 5" key="1">
    <citation type="journal article" date="2014" name="Genome Biol. Evol.">
        <title>Acetic acid bacteria genomes reveal functional traits for adaptation to life in insect guts.</title>
        <authorList>
            <person name="Chouaia B."/>
            <person name="Gaiarsa S."/>
            <person name="Crotti E."/>
            <person name="Comandatore F."/>
            <person name="Degli Esposti M."/>
            <person name="Ricci I."/>
            <person name="Alma A."/>
            <person name="Favia G."/>
            <person name="Bandi C."/>
            <person name="Daffonchio D."/>
        </authorList>
    </citation>
    <scope>NUCLEOTIDE SEQUENCE [LARGE SCALE GENOMIC DNA]</scope>
    <source>
        <strain evidence="4 5">SF2.1</strain>
    </source>
</reference>
<comment type="caution">
    <text evidence="4">The sequence shown here is derived from an EMBL/GenBank/DDBJ whole genome shotgun (WGS) entry which is preliminary data.</text>
</comment>
<evidence type="ECO:0000313" key="4">
    <source>
        <dbReference type="EMBL" id="CDG40272.1"/>
    </source>
</evidence>
<evidence type="ECO:0000256" key="3">
    <source>
        <dbReference type="SAM" id="SignalP"/>
    </source>
</evidence>
<organism evidence="4 5">
    <name type="scientific">Asaia bogorensis</name>
    <dbReference type="NCBI Taxonomy" id="91915"/>
    <lineage>
        <taxon>Bacteria</taxon>
        <taxon>Pseudomonadati</taxon>
        <taxon>Pseudomonadota</taxon>
        <taxon>Alphaproteobacteria</taxon>
        <taxon>Acetobacterales</taxon>
        <taxon>Acetobacteraceae</taxon>
        <taxon>Asaia</taxon>
    </lineage>
</organism>
<dbReference type="Proteomes" id="UP000027583">
    <property type="component" value="Unassembled WGS sequence"/>
</dbReference>
<evidence type="ECO:0000256" key="1">
    <source>
        <dbReference type="ARBA" id="ARBA00006096"/>
    </source>
</evidence>
<dbReference type="InterPro" id="IPR012338">
    <property type="entry name" value="Beta-lactam/transpept-like"/>
</dbReference>
<keyword evidence="2 4" id="KW-0378">Hydrolase</keyword>
<evidence type="ECO:0000313" key="5">
    <source>
        <dbReference type="Proteomes" id="UP000027583"/>
    </source>
</evidence>
<dbReference type="Pfam" id="PF02113">
    <property type="entry name" value="Peptidase_S13"/>
    <property type="match status" value="1"/>
</dbReference>
<keyword evidence="4" id="KW-0121">Carboxypeptidase</keyword>